<dbReference type="EMBL" id="CDMZ01000645">
    <property type="protein sequence ID" value="CEM18605.1"/>
    <property type="molecule type" value="Genomic_DNA"/>
</dbReference>
<feature type="compositionally biased region" description="Acidic residues" evidence="1">
    <location>
        <begin position="79"/>
        <end position="90"/>
    </location>
</feature>
<feature type="region of interest" description="Disordered" evidence="1">
    <location>
        <begin position="75"/>
        <end position="105"/>
    </location>
</feature>
<gene>
    <name evidence="2" type="ORF">Cvel_18853</name>
</gene>
<sequence length="105" mass="11620">MDLVEDWTVKCTEAARGRERGKGAGQKLRHKLVDPRAETIYPIDLFVLRESKKGSLTAIEARAVRARTRIDSALSSSVCDEEGEGEEEGECSLSRSNVQGQKTVR</sequence>
<organism evidence="2">
    <name type="scientific">Chromera velia CCMP2878</name>
    <dbReference type="NCBI Taxonomy" id="1169474"/>
    <lineage>
        <taxon>Eukaryota</taxon>
        <taxon>Sar</taxon>
        <taxon>Alveolata</taxon>
        <taxon>Colpodellida</taxon>
        <taxon>Chromeraceae</taxon>
        <taxon>Chromera</taxon>
    </lineage>
</organism>
<dbReference type="VEuPathDB" id="CryptoDB:Cvel_18853"/>
<dbReference type="AlphaFoldDB" id="A0A0G4FUP5"/>
<proteinExistence type="predicted"/>
<reference evidence="2" key="1">
    <citation type="submission" date="2014-11" db="EMBL/GenBank/DDBJ databases">
        <authorList>
            <person name="Otto D Thomas"/>
            <person name="Naeem Raeece"/>
        </authorList>
    </citation>
    <scope>NUCLEOTIDE SEQUENCE</scope>
</reference>
<evidence type="ECO:0000256" key="1">
    <source>
        <dbReference type="SAM" id="MobiDB-lite"/>
    </source>
</evidence>
<name>A0A0G4FUP5_9ALVE</name>
<protein>
    <submittedName>
        <fullName evidence="2">Uncharacterized protein</fullName>
    </submittedName>
</protein>
<feature type="compositionally biased region" description="Polar residues" evidence="1">
    <location>
        <begin position="93"/>
        <end position="105"/>
    </location>
</feature>
<evidence type="ECO:0000313" key="2">
    <source>
        <dbReference type="EMBL" id="CEM18605.1"/>
    </source>
</evidence>
<accession>A0A0G4FUP5</accession>